<dbReference type="EMBL" id="PIDR01000001">
    <property type="protein sequence ID" value="PLO75745.1"/>
    <property type="molecule type" value="Genomic_DNA"/>
</dbReference>
<reference evidence="2" key="3">
    <citation type="submission" date="2022-08" db="EMBL/GenBank/DDBJ databases">
        <title>Genomic characterization and comparative genomic analysis of a strain of klebsiella michiganensis carrying blaKPC-2 isolated from the blood of children with very preterm bloodstream infection.</title>
        <authorList>
            <person name="Zhang N."/>
        </authorList>
    </citation>
    <scope>NUCLEOTIDE SEQUENCE</scope>
    <source>
        <strain evidence="2">BSI-KPN166</strain>
        <plasmid evidence="2">p1</plasmid>
    </source>
</reference>
<reference evidence="1 3" key="1">
    <citation type="submission" date="2017-11" db="EMBL/GenBank/DDBJ databases">
        <authorList>
            <person name="Han C.G."/>
        </authorList>
    </citation>
    <scope>NUCLEOTIDE SEQUENCE [LARGE SCALE GENOMIC DNA]</scope>
    <source>
        <strain evidence="1 3">A10</strain>
    </source>
</reference>
<protein>
    <submittedName>
        <fullName evidence="1">Uncharacterized protein</fullName>
    </submittedName>
</protein>
<dbReference type="AlphaFoldDB" id="A0A2J5QCN8"/>
<evidence type="ECO:0000313" key="4">
    <source>
        <dbReference type="Proteomes" id="UP001060345"/>
    </source>
</evidence>
<dbReference type="Proteomes" id="UP000234667">
    <property type="component" value="Unassembled WGS sequence"/>
</dbReference>
<gene>
    <name evidence="1" type="ORF">CWN49_00135</name>
    <name evidence="2" type="ORF">NP224_30610</name>
</gene>
<evidence type="ECO:0000313" key="3">
    <source>
        <dbReference type="Proteomes" id="UP000234667"/>
    </source>
</evidence>
<evidence type="ECO:0000313" key="2">
    <source>
        <dbReference type="EMBL" id="UWZ77179.1"/>
    </source>
</evidence>
<dbReference type="RefSeq" id="WP_106672652.1">
    <property type="nucleotide sequence ID" value="NZ_CP035215.1"/>
</dbReference>
<accession>A0A2J5QCN8</accession>
<geneLocation type="plasmid" evidence="2 4">
    <name>p1</name>
</geneLocation>
<proteinExistence type="predicted"/>
<keyword evidence="2" id="KW-0614">Plasmid</keyword>
<name>A0A2J5QCN8_9ENTR</name>
<organism evidence="1 3">
    <name type="scientific">Klebsiella michiganensis</name>
    <dbReference type="NCBI Taxonomy" id="1134687"/>
    <lineage>
        <taxon>Bacteria</taxon>
        <taxon>Pseudomonadati</taxon>
        <taxon>Pseudomonadota</taxon>
        <taxon>Gammaproteobacteria</taxon>
        <taxon>Enterobacterales</taxon>
        <taxon>Enterobacteriaceae</taxon>
        <taxon>Klebsiella/Raoultella group</taxon>
        <taxon>Klebsiella</taxon>
    </lineage>
</organism>
<evidence type="ECO:0000313" key="1">
    <source>
        <dbReference type="EMBL" id="PLO75745.1"/>
    </source>
</evidence>
<sequence length="231" mass="27512">MKLSVRLIEGFKKTYLPLQFRAFWDDEGFCYLKVQIVDGKIIFFCAQLLNYYNTSITNAVESVRASAVNALINDGAIKIQNQQGIFDLFKSQERKSKEVISILFEYVRENSVWIEHYESQISITQDDRYSLVHFNQYQEPNWSFISKEKLEETYPEFDFHVSRKSLENWSNARLSTQTIKKLLKEKNWTMKEVAARWNRSESWMSKVVNDEERELYWEDAFKGLPSKIHEK</sequence>
<dbReference type="EMBL" id="CP102104">
    <property type="protein sequence ID" value="UWZ77179.1"/>
    <property type="molecule type" value="Genomic_DNA"/>
</dbReference>
<dbReference type="Proteomes" id="UP001060345">
    <property type="component" value="Plasmid p1"/>
</dbReference>
<reference evidence="1 3" key="2">
    <citation type="submission" date="2018-01" db="EMBL/GenBank/DDBJ databases">
        <title>Genomic study of Klebsiella pneumoniae.</title>
        <authorList>
            <person name="Yang Y."/>
            <person name="Bicalho R."/>
        </authorList>
    </citation>
    <scope>NUCLEOTIDE SEQUENCE [LARGE SCALE GENOMIC DNA]</scope>
    <source>
        <strain evidence="1 3">A10</strain>
    </source>
</reference>